<gene>
    <name evidence="1" type="ORF">ALEPTO_LOCUS12945</name>
</gene>
<comment type="caution">
    <text evidence="1">The sequence shown here is derived from an EMBL/GenBank/DDBJ whole genome shotgun (WGS) entry which is preliminary data.</text>
</comment>
<feature type="non-terminal residue" evidence="1">
    <location>
        <position position="48"/>
    </location>
</feature>
<evidence type="ECO:0000313" key="1">
    <source>
        <dbReference type="EMBL" id="CAG8740449.1"/>
    </source>
</evidence>
<name>A0A9N9IL87_9GLOM</name>
<dbReference type="Proteomes" id="UP000789508">
    <property type="component" value="Unassembled WGS sequence"/>
</dbReference>
<organism evidence="1 2">
    <name type="scientific">Ambispora leptoticha</name>
    <dbReference type="NCBI Taxonomy" id="144679"/>
    <lineage>
        <taxon>Eukaryota</taxon>
        <taxon>Fungi</taxon>
        <taxon>Fungi incertae sedis</taxon>
        <taxon>Mucoromycota</taxon>
        <taxon>Glomeromycotina</taxon>
        <taxon>Glomeromycetes</taxon>
        <taxon>Archaeosporales</taxon>
        <taxon>Ambisporaceae</taxon>
        <taxon>Ambispora</taxon>
    </lineage>
</organism>
<dbReference type="EMBL" id="CAJVPS010034973">
    <property type="protein sequence ID" value="CAG8740449.1"/>
    <property type="molecule type" value="Genomic_DNA"/>
</dbReference>
<accession>A0A9N9IL87</accession>
<protein>
    <submittedName>
        <fullName evidence="1">9393_t:CDS:1</fullName>
    </submittedName>
</protein>
<dbReference type="AlphaFoldDB" id="A0A9N9IL87"/>
<sequence>IGLPSSQPSIDAVSIVYPHKNYRKPSLFLTIEIQIDDKNVSSCFDGIL</sequence>
<keyword evidence="2" id="KW-1185">Reference proteome</keyword>
<feature type="non-terminal residue" evidence="1">
    <location>
        <position position="1"/>
    </location>
</feature>
<evidence type="ECO:0000313" key="2">
    <source>
        <dbReference type="Proteomes" id="UP000789508"/>
    </source>
</evidence>
<reference evidence="1" key="1">
    <citation type="submission" date="2021-06" db="EMBL/GenBank/DDBJ databases">
        <authorList>
            <person name="Kallberg Y."/>
            <person name="Tangrot J."/>
            <person name="Rosling A."/>
        </authorList>
    </citation>
    <scope>NUCLEOTIDE SEQUENCE</scope>
    <source>
        <strain evidence="1">FL130A</strain>
    </source>
</reference>
<proteinExistence type="predicted"/>